<name>A0A1I0U303_9RHOB</name>
<gene>
    <name evidence="1" type="ORF">SAMN04487972_12018</name>
</gene>
<proteinExistence type="predicted"/>
<evidence type="ECO:0008006" key="3">
    <source>
        <dbReference type="Google" id="ProtNLM"/>
    </source>
</evidence>
<evidence type="ECO:0000313" key="1">
    <source>
        <dbReference type="EMBL" id="SFA58320.1"/>
    </source>
</evidence>
<dbReference type="Gene3D" id="1.10.530.10">
    <property type="match status" value="1"/>
</dbReference>
<organism evidence="1 2">
    <name type="scientific">Paracoccus halophilus</name>
    <dbReference type="NCBI Taxonomy" id="376733"/>
    <lineage>
        <taxon>Bacteria</taxon>
        <taxon>Pseudomonadati</taxon>
        <taxon>Pseudomonadota</taxon>
        <taxon>Alphaproteobacteria</taxon>
        <taxon>Rhodobacterales</taxon>
        <taxon>Paracoccaceae</taxon>
        <taxon>Paracoccus</taxon>
    </lineage>
</organism>
<dbReference type="SUPFAM" id="SSF53955">
    <property type="entry name" value="Lysozyme-like"/>
    <property type="match status" value="1"/>
</dbReference>
<dbReference type="Proteomes" id="UP000182312">
    <property type="component" value="Unassembled WGS sequence"/>
</dbReference>
<accession>A0A1I0U303</accession>
<reference evidence="1 2" key="1">
    <citation type="submission" date="2016-10" db="EMBL/GenBank/DDBJ databases">
        <authorList>
            <person name="de Groot N.N."/>
        </authorList>
    </citation>
    <scope>NUCLEOTIDE SEQUENCE [LARGE SCALE GENOMIC DNA]</scope>
    <source>
        <strain evidence="1 2">CGMCC 1.6117</strain>
    </source>
</reference>
<dbReference type="InterPro" id="IPR023346">
    <property type="entry name" value="Lysozyme-like_dom_sf"/>
</dbReference>
<sequence length="206" mass="23630">MSKINRKFFFDTVRLTLFDGSLRKAQVQGLTGLLDYWEQHHAAKDDRWLAYVLATAHHEVDRKMQPIKEYGSDSYFFRMYDIDGDRPKVAKRLGNLAKGDGVKFHGRGFVQITGRYNYADWENRLGTDLTSSRAKADKVMNHSRATEIIFEGMILGTFTGKKLSDYFVNVKQDWEGARKVVNGTDKQALIASYAKRYYAAISYTTA</sequence>
<evidence type="ECO:0000313" key="2">
    <source>
        <dbReference type="Proteomes" id="UP000182312"/>
    </source>
</evidence>
<dbReference type="EMBL" id="FOJO01000020">
    <property type="protein sequence ID" value="SFA58320.1"/>
    <property type="molecule type" value="Genomic_DNA"/>
</dbReference>
<dbReference type="AlphaFoldDB" id="A0A1I0U303"/>
<protein>
    <recommendedName>
        <fullName evidence="3">Chitinase class I</fullName>
    </recommendedName>
</protein>
<dbReference type="RefSeq" id="WP_197056003.1">
    <property type="nucleotide sequence ID" value="NZ_FOJO01000020.1"/>
</dbReference>